<feature type="region of interest" description="Disordered" evidence="6">
    <location>
        <begin position="381"/>
        <end position="449"/>
    </location>
</feature>
<protein>
    <submittedName>
        <fullName evidence="8">Transcription factor SPT20-like</fullName>
    </submittedName>
</protein>
<dbReference type="GO" id="GO:0008083">
    <property type="term" value="F:growth factor activity"/>
    <property type="evidence" value="ECO:0007669"/>
    <property type="project" value="UniProtKB-KW"/>
</dbReference>
<feature type="compositionally biased region" description="Polar residues" evidence="6">
    <location>
        <begin position="597"/>
        <end position="609"/>
    </location>
</feature>
<keyword evidence="2 4" id="KW-0339">Growth factor</keyword>
<dbReference type="GO" id="GO:0048008">
    <property type="term" value="P:platelet-derived growth factor receptor signaling pathway"/>
    <property type="evidence" value="ECO:0007669"/>
    <property type="project" value="TreeGrafter"/>
</dbReference>
<keyword evidence="5" id="KW-0175">Coiled coil</keyword>
<dbReference type="EMBL" id="JAGKHQ010000018">
    <property type="protein sequence ID" value="KAG7485542.1"/>
    <property type="molecule type" value="Genomic_DNA"/>
</dbReference>
<evidence type="ECO:0000256" key="5">
    <source>
        <dbReference type="SAM" id="Coils"/>
    </source>
</evidence>
<feature type="compositionally biased region" description="Polar residues" evidence="6">
    <location>
        <begin position="490"/>
        <end position="510"/>
    </location>
</feature>
<feature type="compositionally biased region" description="Basic and acidic residues" evidence="6">
    <location>
        <begin position="548"/>
        <end position="559"/>
    </location>
</feature>
<feature type="region of interest" description="Disordered" evidence="6">
    <location>
        <begin position="469"/>
        <end position="640"/>
    </location>
</feature>
<feature type="coiled-coil region" evidence="5">
    <location>
        <begin position="138"/>
        <end position="165"/>
    </location>
</feature>
<dbReference type="GO" id="GO:0051781">
    <property type="term" value="P:positive regulation of cell division"/>
    <property type="evidence" value="ECO:0007669"/>
    <property type="project" value="UniProtKB-KW"/>
</dbReference>
<dbReference type="PANTHER" id="PTHR11633">
    <property type="entry name" value="PLATELET-DERIVED GROWTH FACTOR"/>
    <property type="match status" value="1"/>
</dbReference>
<evidence type="ECO:0000313" key="8">
    <source>
        <dbReference type="EMBL" id="KAG7485542.1"/>
    </source>
</evidence>
<feature type="domain" description="Platelet-derived growth factor (PDGF) family profile" evidence="7">
    <location>
        <begin position="170"/>
        <end position="273"/>
    </location>
</feature>
<dbReference type="GO" id="GO:0005161">
    <property type="term" value="F:platelet-derived growth factor receptor binding"/>
    <property type="evidence" value="ECO:0007669"/>
    <property type="project" value="TreeGrafter"/>
</dbReference>
<dbReference type="GO" id="GO:0051897">
    <property type="term" value="P:positive regulation of phosphatidylinositol 3-kinase/protein kinase B signal transduction"/>
    <property type="evidence" value="ECO:0007669"/>
    <property type="project" value="TreeGrafter"/>
</dbReference>
<name>A0AAV6QAI3_SOLSE</name>
<feature type="compositionally biased region" description="Low complexity" evidence="6">
    <location>
        <begin position="511"/>
        <end position="523"/>
    </location>
</feature>
<feature type="compositionally biased region" description="Pro residues" evidence="6">
    <location>
        <begin position="284"/>
        <end position="295"/>
    </location>
</feature>
<dbReference type="GO" id="GO:0005615">
    <property type="term" value="C:extracellular space"/>
    <property type="evidence" value="ECO:0007669"/>
    <property type="project" value="TreeGrafter"/>
</dbReference>
<evidence type="ECO:0000256" key="6">
    <source>
        <dbReference type="SAM" id="MobiDB-lite"/>
    </source>
</evidence>
<dbReference type="PROSITE" id="PS50278">
    <property type="entry name" value="PDGF_2"/>
    <property type="match status" value="1"/>
</dbReference>
<accession>A0AAV6QAI3</accession>
<evidence type="ECO:0000256" key="2">
    <source>
        <dbReference type="ARBA" id="ARBA00023030"/>
    </source>
</evidence>
<keyword evidence="3" id="KW-0497">Mitogen</keyword>
<comment type="caution">
    <text evidence="8">The sequence shown here is derived from an EMBL/GenBank/DDBJ whole genome shotgun (WGS) entry which is preliminary data.</text>
</comment>
<sequence>MTGEILHPVSVKERRVPTVCQSQGRKNLPGPLTSMEIHPSNTELPGKPYSSVYTGNVNRSVFCSVIFSLQDPMYSRATEQDGPLPTRKRRLGGDMRSWVLVLLLAALSAARLRPGSSEGDPLPPSLVDLVRNSPISSVDDLKLLLEQETNAIEEEEDEHDILTNHTHGRYTRSLVEAQPAEPASCKVRTEVMEVTRSMLDRRNANFLLWPSCVEVQRCSGCCNTRFQQCVPMVTSSRYLQVIKIQYINKKAHYEKAIISVEDHVTCRCQSSSSSSSSSSLPVTHPNPPQPAPQQTPPSSHLPLPRTVHPAPPKTHTSKADLHRHDDLKHNQQRYRPEERDPVARQWQQGSYTQLVHWTQPRATTHVQSGVHQPVAGVLGSVGSWPSEARGEHSVMGSKQQVGHGSGYDGSKEEGSVHAASSGGEVHHPDHAQRQQQAVQHQQRQQYQYHHQQYNHGRAEDQELRTQYRLNGPQSDSASPPSIPTQPPTSEQYPTLPLTTRQRDSVTSQKNTEVTTHTQTLTEEVIQKGAGEREESGSTVSGDSTAAERPSEGKETDSKLTIDGGPFTEEERRQKLLEMVQSDPDKQTHLHPQRPKPTAQSTGAPSSASAHQAPLRPASRRRSRRKHRKRISKAAIRAMIM</sequence>
<feature type="region of interest" description="Disordered" evidence="6">
    <location>
        <begin position="271"/>
        <end position="326"/>
    </location>
</feature>
<dbReference type="FunFam" id="2.10.90.10:FF:000041">
    <property type="entry name" value="Platelet-derived growth factor beta polypeptide b"/>
    <property type="match status" value="1"/>
</dbReference>
<feature type="compositionally biased region" description="Basic residues" evidence="6">
    <location>
        <begin position="617"/>
        <end position="631"/>
    </location>
</feature>
<comment type="similarity">
    <text evidence="1 4">Belongs to the PDGF/VEGF growth factor family.</text>
</comment>
<organism evidence="8 9">
    <name type="scientific">Solea senegalensis</name>
    <name type="common">Senegalese sole</name>
    <dbReference type="NCBI Taxonomy" id="28829"/>
    <lineage>
        <taxon>Eukaryota</taxon>
        <taxon>Metazoa</taxon>
        <taxon>Chordata</taxon>
        <taxon>Craniata</taxon>
        <taxon>Vertebrata</taxon>
        <taxon>Euteleostomi</taxon>
        <taxon>Actinopterygii</taxon>
        <taxon>Neopterygii</taxon>
        <taxon>Teleostei</taxon>
        <taxon>Neoteleostei</taxon>
        <taxon>Acanthomorphata</taxon>
        <taxon>Carangaria</taxon>
        <taxon>Pleuronectiformes</taxon>
        <taxon>Pleuronectoidei</taxon>
        <taxon>Soleidae</taxon>
        <taxon>Solea</taxon>
    </lineage>
</organism>
<dbReference type="PROSITE" id="PS00249">
    <property type="entry name" value="PDGF_1"/>
    <property type="match status" value="1"/>
</dbReference>
<dbReference type="GO" id="GO:0030335">
    <property type="term" value="P:positive regulation of cell migration"/>
    <property type="evidence" value="ECO:0007669"/>
    <property type="project" value="TreeGrafter"/>
</dbReference>
<keyword evidence="9" id="KW-1185">Reference proteome</keyword>
<proteinExistence type="inferred from homology"/>
<evidence type="ECO:0000256" key="3">
    <source>
        <dbReference type="ARBA" id="ARBA00023246"/>
    </source>
</evidence>
<dbReference type="Pfam" id="PF00341">
    <property type="entry name" value="PDGF"/>
    <property type="match status" value="1"/>
</dbReference>
<dbReference type="SMART" id="SM00141">
    <property type="entry name" value="PDGF"/>
    <property type="match status" value="1"/>
</dbReference>
<evidence type="ECO:0000259" key="7">
    <source>
        <dbReference type="PROSITE" id="PS50278"/>
    </source>
</evidence>
<feature type="compositionally biased region" description="Basic and acidic residues" evidence="6">
    <location>
        <begin position="317"/>
        <end position="326"/>
    </location>
</feature>
<evidence type="ECO:0000256" key="4">
    <source>
        <dbReference type="RuleBase" id="RU003818"/>
    </source>
</evidence>
<dbReference type="AlphaFoldDB" id="A0AAV6QAI3"/>
<dbReference type="CDD" id="cd00135">
    <property type="entry name" value="PDGF"/>
    <property type="match status" value="1"/>
</dbReference>
<reference evidence="8 9" key="1">
    <citation type="journal article" date="2021" name="Sci. Rep.">
        <title>Chromosome anchoring in Senegalese sole (Solea senegalensis) reveals sex-associated markers and genome rearrangements in flatfish.</title>
        <authorList>
            <person name="Guerrero-Cozar I."/>
            <person name="Gomez-Garrido J."/>
            <person name="Berbel C."/>
            <person name="Martinez-Blanch J.F."/>
            <person name="Alioto T."/>
            <person name="Claros M.G."/>
            <person name="Gagnaire P.A."/>
            <person name="Manchado M."/>
        </authorList>
    </citation>
    <scope>NUCLEOTIDE SEQUENCE [LARGE SCALE GENOMIC DNA]</scope>
    <source>
        <strain evidence="8">Sse05_10M</strain>
    </source>
</reference>
<evidence type="ECO:0000256" key="1">
    <source>
        <dbReference type="ARBA" id="ARBA00006686"/>
    </source>
</evidence>
<dbReference type="GO" id="GO:0008284">
    <property type="term" value="P:positive regulation of cell population proliferation"/>
    <property type="evidence" value="ECO:0007669"/>
    <property type="project" value="TreeGrafter"/>
</dbReference>
<dbReference type="GO" id="GO:0016020">
    <property type="term" value="C:membrane"/>
    <property type="evidence" value="ECO:0007669"/>
    <property type="project" value="InterPro"/>
</dbReference>
<gene>
    <name evidence="8" type="ORF">JOB18_012756</name>
</gene>
<dbReference type="PANTHER" id="PTHR11633:SF15">
    <property type="entry name" value="ADENYLATE CYCLASE, TERMINAL-DIFFERENTIATION SPECIFIC"/>
    <property type="match status" value="1"/>
</dbReference>
<feature type="compositionally biased region" description="Low complexity" evidence="6">
    <location>
        <begin position="433"/>
        <end position="449"/>
    </location>
</feature>
<dbReference type="InterPro" id="IPR000072">
    <property type="entry name" value="PDGF/VEGF_dom"/>
</dbReference>
<dbReference type="Proteomes" id="UP000693946">
    <property type="component" value="Linkage Group LG6"/>
</dbReference>
<dbReference type="InterPro" id="IPR023581">
    <property type="entry name" value="PD_growth_factor_CS"/>
</dbReference>
<dbReference type="GO" id="GO:0070374">
    <property type="term" value="P:positive regulation of ERK1 and ERK2 cascade"/>
    <property type="evidence" value="ECO:0007669"/>
    <property type="project" value="TreeGrafter"/>
</dbReference>
<evidence type="ECO:0000313" key="9">
    <source>
        <dbReference type="Proteomes" id="UP000693946"/>
    </source>
</evidence>